<keyword evidence="1" id="KW-0808">Transferase</keyword>
<feature type="non-terminal residue" evidence="4">
    <location>
        <position position="1"/>
    </location>
</feature>
<gene>
    <name evidence="4" type="ORF">OESDEN_15068</name>
</gene>
<dbReference type="PANTHER" id="PTHR10584:SF166">
    <property type="entry name" value="RIBOKINASE"/>
    <property type="match status" value="1"/>
</dbReference>
<dbReference type="OrthoDB" id="415590at2759"/>
<dbReference type="Proteomes" id="UP000053660">
    <property type="component" value="Unassembled WGS sequence"/>
</dbReference>
<dbReference type="Pfam" id="PF00294">
    <property type="entry name" value="PfkB"/>
    <property type="match status" value="1"/>
</dbReference>
<evidence type="ECO:0000313" key="5">
    <source>
        <dbReference type="Proteomes" id="UP000053660"/>
    </source>
</evidence>
<evidence type="ECO:0000313" key="4">
    <source>
        <dbReference type="EMBL" id="KHJ85209.1"/>
    </source>
</evidence>
<evidence type="ECO:0000256" key="2">
    <source>
        <dbReference type="ARBA" id="ARBA00022777"/>
    </source>
</evidence>
<dbReference type="EMBL" id="KN564879">
    <property type="protein sequence ID" value="KHJ85209.1"/>
    <property type="molecule type" value="Genomic_DNA"/>
</dbReference>
<protein>
    <recommendedName>
        <fullName evidence="3">Carbohydrate kinase PfkB domain-containing protein</fullName>
    </recommendedName>
</protein>
<dbReference type="AlphaFoldDB" id="A0A0B1SJW6"/>
<reference evidence="4 5" key="1">
    <citation type="submission" date="2014-03" db="EMBL/GenBank/DDBJ databases">
        <title>Draft genome of the hookworm Oesophagostomum dentatum.</title>
        <authorList>
            <person name="Mitreva M."/>
        </authorList>
    </citation>
    <scope>NUCLEOTIDE SEQUENCE [LARGE SCALE GENOMIC DNA]</scope>
    <source>
        <strain evidence="4 5">OD-Hann</strain>
    </source>
</reference>
<dbReference type="PANTHER" id="PTHR10584">
    <property type="entry name" value="SUGAR KINASE"/>
    <property type="match status" value="1"/>
</dbReference>
<dbReference type="GO" id="GO:0006796">
    <property type="term" value="P:phosphate-containing compound metabolic process"/>
    <property type="evidence" value="ECO:0007669"/>
    <property type="project" value="UniProtKB-ARBA"/>
</dbReference>
<evidence type="ECO:0000256" key="1">
    <source>
        <dbReference type="ARBA" id="ARBA00022679"/>
    </source>
</evidence>
<proteinExistence type="predicted"/>
<keyword evidence="2" id="KW-0418">Kinase</keyword>
<name>A0A0B1SJW6_OESDE</name>
<organism evidence="4 5">
    <name type="scientific">Oesophagostomum dentatum</name>
    <name type="common">Nodular worm</name>
    <dbReference type="NCBI Taxonomy" id="61180"/>
    <lineage>
        <taxon>Eukaryota</taxon>
        <taxon>Metazoa</taxon>
        <taxon>Ecdysozoa</taxon>
        <taxon>Nematoda</taxon>
        <taxon>Chromadorea</taxon>
        <taxon>Rhabditida</taxon>
        <taxon>Rhabditina</taxon>
        <taxon>Rhabditomorpha</taxon>
        <taxon>Strongyloidea</taxon>
        <taxon>Strongylidae</taxon>
        <taxon>Oesophagostomum</taxon>
    </lineage>
</organism>
<dbReference type="Gene3D" id="3.40.1190.20">
    <property type="match status" value="1"/>
</dbReference>
<dbReference type="GO" id="GO:0005829">
    <property type="term" value="C:cytosol"/>
    <property type="evidence" value="ECO:0007669"/>
    <property type="project" value="TreeGrafter"/>
</dbReference>
<dbReference type="GO" id="GO:0016301">
    <property type="term" value="F:kinase activity"/>
    <property type="evidence" value="ECO:0007669"/>
    <property type="project" value="UniProtKB-KW"/>
</dbReference>
<dbReference type="SUPFAM" id="SSF53613">
    <property type="entry name" value="Ribokinase-like"/>
    <property type="match status" value="1"/>
</dbReference>
<sequence>LCQNSVSGLFRIHCCTFSGCILASKGQPVEHIPVPKVTAVDTTGAGDCFCGSLAYFIVHGKCSMHEAVVKSAGIAALSVQRKGTQASYWTREEIEREHPDLLK</sequence>
<feature type="domain" description="Carbohydrate kinase PfkB" evidence="3">
    <location>
        <begin position="19"/>
        <end position="90"/>
    </location>
</feature>
<dbReference type="InterPro" id="IPR011611">
    <property type="entry name" value="PfkB_dom"/>
</dbReference>
<keyword evidence="5" id="KW-1185">Reference proteome</keyword>
<dbReference type="InterPro" id="IPR029056">
    <property type="entry name" value="Ribokinase-like"/>
</dbReference>
<evidence type="ECO:0000259" key="3">
    <source>
        <dbReference type="Pfam" id="PF00294"/>
    </source>
</evidence>
<accession>A0A0B1SJW6</accession>